<protein>
    <submittedName>
        <fullName evidence="1">Uncharacterized protein</fullName>
    </submittedName>
</protein>
<proteinExistence type="predicted"/>
<dbReference type="EMBL" id="UINC01157451">
    <property type="protein sequence ID" value="SVD54443.1"/>
    <property type="molecule type" value="Genomic_DNA"/>
</dbReference>
<accession>A0A382W6M3</accession>
<dbReference type="PROSITE" id="PS51257">
    <property type="entry name" value="PROKAR_LIPOPROTEIN"/>
    <property type="match status" value="1"/>
</dbReference>
<evidence type="ECO:0000313" key="1">
    <source>
        <dbReference type="EMBL" id="SVD54443.1"/>
    </source>
</evidence>
<name>A0A382W6M3_9ZZZZ</name>
<gene>
    <name evidence="1" type="ORF">METZ01_LOCUS407297</name>
</gene>
<organism evidence="1">
    <name type="scientific">marine metagenome</name>
    <dbReference type="NCBI Taxonomy" id="408172"/>
    <lineage>
        <taxon>unclassified sequences</taxon>
        <taxon>metagenomes</taxon>
        <taxon>ecological metagenomes</taxon>
    </lineage>
</organism>
<reference evidence="1" key="1">
    <citation type="submission" date="2018-05" db="EMBL/GenBank/DDBJ databases">
        <authorList>
            <person name="Lanie J.A."/>
            <person name="Ng W.-L."/>
            <person name="Kazmierczak K.M."/>
            <person name="Andrzejewski T.M."/>
            <person name="Davidsen T.M."/>
            <person name="Wayne K.J."/>
            <person name="Tettelin H."/>
            <person name="Glass J.I."/>
            <person name="Rusch D."/>
            <person name="Podicherti R."/>
            <person name="Tsui H.-C.T."/>
            <person name="Winkler M.E."/>
        </authorList>
    </citation>
    <scope>NUCLEOTIDE SEQUENCE</scope>
</reference>
<dbReference type="AlphaFoldDB" id="A0A382W6M3"/>
<sequence>MKHPLHTTIAAALLIGCGPSIATI</sequence>